<dbReference type="PANTHER" id="PTHR30390:SF6">
    <property type="entry name" value="DNAA INITIATOR-ASSOCIATING PROTEIN DIAA"/>
    <property type="match status" value="1"/>
</dbReference>
<evidence type="ECO:0000313" key="2">
    <source>
        <dbReference type="EMBL" id="RUO56407.1"/>
    </source>
</evidence>
<dbReference type="GO" id="GO:1901135">
    <property type="term" value="P:carbohydrate derivative metabolic process"/>
    <property type="evidence" value="ECO:0007669"/>
    <property type="project" value="InterPro"/>
</dbReference>
<dbReference type="GO" id="GO:0097367">
    <property type="term" value="F:carbohydrate derivative binding"/>
    <property type="evidence" value="ECO:0007669"/>
    <property type="project" value="InterPro"/>
</dbReference>
<protein>
    <submittedName>
        <fullName evidence="2">Phosphoheptose isomerase</fullName>
    </submittedName>
</protein>
<dbReference type="InterPro" id="IPR046348">
    <property type="entry name" value="SIS_dom_sf"/>
</dbReference>
<sequence length="190" mass="20579">MEEPVKAIFTECIQTQIASADLLQEPLLNAGELLVDSLLRGQKVYCCGESMAHASARHFSHIMLTGLQFDRPPFPVNALHADFGANEHEAIFAQQISAVGQPNDLLIVLSAGARAPRVSRAMEAALSRGMLIIALTNDADQDVAGLLGPDDVEIRIPSRNAARVSEHLLQLVNMLCSLAEQQIFPQEDDA</sequence>
<dbReference type="AlphaFoldDB" id="A0A432Y635"/>
<dbReference type="CDD" id="cd05006">
    <property type="entry name" value="SIS_GmhA"/>
    <property type="match status" value="1"/>
</dbReference>
<gene>
    <name evidence="2" type="ORF">CWI70_06580</name>
</gene>
<dbReference type="Pfam" id="PF13580">
    <property type="entry name" value="SIS_2"/>
    <property type="match status" value="1"/>
</dbReference>
<dbReference type="InterPro" id="IPR050099">
    <property type="entry name" value="SIS_GmhA/DiaA_subfam"/>
</dbReference>
<dbReference type="OrthoDB" id="9810929at2"/>
<feature type="domain" description="SIS" evidence="1">
    <location>
        <begin position="34"/>
        <end position="185"/>
    </location>
</feature>
<dbReference type="PANTHER" id="PTHR30390">
    <property type="entry name" value="SEDOHEPTULOSE 7-PHOSPHATE ISOMERASE / DNAA INITIATOR-ASSOCIATING FACTOR FOR REPLICATION INITIATION"/>
    <property type="match status" value="1"/>
</dbReference>
<dbReference type="InterPro" id="IPR001347">
    <property type="entry name" value="SIS_dom"/>
</dbReference>
<dbReference type="RefSeq" id="WP_126771629.1">
    <property type="nucleotide sequence ID" value="NZ_JANQBU010000001.1"/>
</dbReference>
<dbReference type="EMBL" id="PIPX01000001">
    <property type="protein sequence ID" value="RUO56407.1"/>
    <property type="molecule type" value="Genomic_DNA"/>
</dbReference>
<name>A0A432Y635_9GAMM</name>
<keyword evidence="2" id="KW-0413">Isomerase</keyword>
<accession>A0A432Y635</accession>
<comment type="caution">
    <text evidence="2">The sequence shown here is derived from an EMBL/GenBank/DDBJ whole genome shotgun (WGS) entry which is preliminary data.</text>
</comment>
<dbReference type="InterPro" id="IPR035461">
    <property type="entry name" value="GmhA/DiaA"/>
</dbReference>
<organism evidence="2 3">
    <name type="scientific">Pseudidiomarina homiensis</name>
    <dbReference type="NCBI Taxonomy" id="364198"/>
    <lineage>
        <taxon>Bacteria</taxon>
        <taxon>Pseudomonadati</taxon>
        <taxon>Pseudomonadota</taxon>
        <taxon>Gammaproteobacteria</taxon>
        <taxon>Alteromonadales</taxon>
        <taxon>Idiomarinaceae</taxon>
        <taxon>Pseudidiomarina</taxon>
    </lineage>
</organism>
<keyword evidence="3" id="KW-1185">Reference proteome</keyword>
<reference evidence="3" key="1">
    <citation type="journal article" date="2018" name="Front. Microbiol.">
        <title>Genome-Based Analysis Reveals the Taxonomy and Diversity of the Family Idiomarinaceae.</title>
        <authorList>
            <person name="Liu Y."/>
            <person name="Lai Q."/>
            <person name="Shao Z."/>
        </authorList>
    </citation>
    <scope>NUCLEOTIDE SEQUENCE [LARGE SCALE GENOMIC DNA]</scope>
    <source>
        <strain evidence="3">PO-M2</strain>
    </source>
</reference>
<dbReference type="Gene3D" id="3.40.50.10490">
    <property type="entry name" value="Glucose-6-phosphate isomerase like protein, domain 1"/>
    <property type="match status" value="1"/>
</dbReference>
<dbReference type="PROSITE" id="PS51464">
    <property type="entry name" value="SIS"/>
    <property type="match status" value="1"/>
</dbReference>
<dbReference type="Proteomes" id="UP000287649">
    <property type="component" value="Unassembled WGS sequence"/>
</dbReference>
<proteinExistence type="predicted"/>
<evidence type="ECO:0000259" key="1">
    <source>
        <dbReference type="PROSITE" id="PS51464"/>
    </source>
</evidence>
<dbReference type="GO" id="GO:0016853">
    <property type="term" value="F:isomerase activity"/>
    <property type="evidence" value="ECO:0007669"/>
    <property type="project" value="UniProtKB-KW"/>
</dbReference>
<evidence type="ECO:0000313" key="3">
    <source>
        <dbReference type="Proteomes" id="UP000287649"/>
    </source>
</evidence>
<dbReference type="SUPFAM" id="SSF53697">
    <property type="entry name" value="SIS domain"/>
    <property type="match status" value="1"/>
</dbReference>